<name>A0A9K3E852_HELAN</name>
<reference evidence="1" key="2">
    <citation type="submission" date="2020-06" db="EMBL/GenBank/DDBJ databases">
        <title>Helianthus annuus Genome sequencing and assembly Release 2.</title>
        <authorList>
            <person name="Gouzy J."/>
            <person name="Langlade N."/>
            <person name="Munos S."/>
        </authorList>
    </citation>
    <scope>NUCLEOTIDE SEQUENCE</scope>
    <source>
        <tissue evidence="1">Leaves</tissue>
    </source>
</reference>
<dbReference type="Proteomes" id="UP000215914">
    <property type="component" value="Unassembled WGS sequence"/>
</dbReference>
<dbReference type="EMBL" id="MNCJ02000329">
    <property type="protein sequence ID" value="KAF5768736.1"/>
    <property type="molecule type" value="Genomic_DNA"/>
</dbReference>
<sequence length="79" mass="9059">MMGYGTKPDLSGRAAITYCFYYNIYYYCCLLTQPRGPTRCSLHYFGLGLVEITPNWAWPIEVRGGPYPLYKEVFTSLLG</sequence>
<dbReference type="AlphaFoldDB" id="A0A9K3E852"/>
<reference evidence="1" key="1">
    <citation type="journal article" date="2017" name="Nature">
        <title>The sunflower genome provides insights into oil metabolism, flowering and Asterid evolution.</title>
        <authorList>
            <person name="Badouin H."/>
            <person name="Gouzy J."/>
            <person name="Grassa C.J."/>
            <person name="Murat F."/>
            <person name="Staton S.E."/>
            <person name="Cottret L."/>
            <person name="Lelandais-Briere C."/>
            <person name="Owens G.L."/>
            <person name="Carrere S."/>
            <person name="Mayjonade B."/>
            <person name="Legrand L."/>
            <person name="Gill N."/>
            <person name="Kane N.C."/>
            <person name="Bowers J.E."/>
            <person name="Hubner S."/>
            <person name="Bellec A."/>
            <person name="Berard A."/>
            <person name="Berges H."/>
            <person name="Blanchet N."/>
            <person name="Boniface M.C."/>
            <person name="Brunel D."/>
            <person name="Catrice O."/>
            <person name="Chaidir N."/>
            <person name="Claudel C."/>
            <person name="Donnadieu C."/>
            <person name="Faraut T."/>
            <person name="Fievet G."/>
            <person name="Helmstetter N."/>
            <person name="King M."/>
            <person name="Knapp S.J."/>
            <person name="Lai Z."/>
            <person name="Le Paslier M.C."/>
            <person name="Lippi Y."/>
            <person name="Lorenzon L."/>
            <person name="Mandel J.R."/>
            <person name="Marage G."/>
            <person name="Marchand G."/>
            <person name="Marquand E."/>
            <person name="Bret-Mestries E."/>
            <person name="Morien E."/>
            <person name="Nambeesan S."/>
            <person name="Nguyen T."/>
            <person name="Pegot-Espagnet P."/>
            <person name="Pouilly N."/>
            <person name="Raftis F."/>
            <person name="Sallet E."/>
            <person name="Schiex T."/>
            <person name="Thomas J."/>
            <person name="Vandecasteele C."/>
            <person name="Vares D."/>
            <person name="Vear F."/>
            <person name="Vautrin S."/>
            <person name="Crespi M."/>
            <person name="Mangin B."/>
            <person name="Burke J.M."/>
            <person name="Salse J."/>
            <person name="Munos S."/>
            <person name="Vincourt P."/>
            <person name="Rieseberg L.H."/>
            <person name="Langlade N.B."/>
        </authorList>
    </citation>
    <scope>NUCLEOTIDE SEQUENCE</scope>
    <source>
        <tissue evidence="1">Leaves</tissue>
    </source>
</reference>
<evidence type="ECO:0000313" key="2">
    <source>
        <dbReference type="Proteomes" id="UP000215914"/>
    </source>
</evidence>
<accession>A0A9K3E852</accession>
<comment type="caution">
    <text evidence="1">The sequence shown here is derived from an EMBL/GenBank/DDBJ whole genome shotgun (WGS) entry which is preliminary data.</text>
</comment>
<proteinExistence type="predicted"/>
<protein>
    <submittedName>
        <fullName evidence="1">Uncharacterized protein</fullName>
    </submittedName>
</protein>
<gene>
    <name evidence="1" type="ORF">HanXRQr2_Chr14g0640011</name>
</gene>
<keyword evidence="2" id="KW-1185">Reference proteome</keyword>
<dbReference type="Gramene" id="mRNA:HanXRQr2_Chr14g0640011">
    <property type="protein sequence ID" value="CDS:HanXRQr2_Chr14g0640011.1"/>
    <property type="gene ID" value="HanXRQr2_Chr14g0640011"/>
</dbReference>
<evidence type="ECO:0000313" key="1">
    <source>
        <dbReference type="EMBL" id="KAF5768736.1"/>
    </source>
</evidence>
<organism evidence="1 2">
    <name type="scientific">Helianthus annuus</name>
    <name type="common">Common sunflower</name>
    <dbReference type="NCBI Taxonomy" id="4232"/>
    <lineage>
        <taxon>Eukaryota</taxon>
        <taxon>Viridiplantae</taxon>
        <taxon>Streptophyta</taxon>
        <taxon>Embryophyta</taxon>
        <taxon>Tracheophyta</taxon>
        <taxon>Spermatophyta</taxon>
        <taxon>Magnoliopsida</taxon>
        <taxon>eudicotyledons</taxon>
        <taxon>Gunneridae</taxon>
        <taxon>Pentapetalae</taxon>
        <taxon>asterids</taxon>
        <taxon>campanulids</taxon>
        <taxon>Asterales</taxon>
        <taxon>Asteraceae</taxon>
        <taxon>Asteroideae</taxon>
        <taxon>Heliantheae alliance</taxon>
        <taxon>Heliantheae</taxon>
        <taxon>Helianthus</taxon>
    </lineage>
</organism>